<dbReference type="AlphaFoldDB" id="A0A011P525"/>
<evidence type="ECO:0000313" key="1">
    <source>
        <dbReference type="EMBL" id="EXI61614.1"/>
    </source>
</evidence>
<reference evidence="1 2" key="1">
    <citation type="journal article" date="2014" name="Genome Announc.">
        <title>Genome Sequence of a Presumptive Mannheimia haemolytica Strain with an A1/A6-Cross-Reactive Serotype from a White-Tailed Deer (Odocoileus virginianus).</title>
        <authorList>
            <person name="Lawrence P.K."/>
            <person name="Bey R.F."/>
            <person name="Wiener B."/>
            <person name="Kittichotirat W."/>
            <person name="Bumgarner R.E."/>
        </authorList>
    </citation>
    <scope>NUCLEOTIDE SEQUENCE [LARGE SCALE GENOMIC DNA]</scope>
    <source>
        <strain evidence="1 2">PKL10</strain>
    </source>
</reference>
<evidence type="ECO:0000313" key="2">
    <source>
        <dbReference type="Proteomes" id="UP000054123"/>
    </source>
</evidence>
<dbReference type="Proteomes" id="UP000054123">
    <property type="component" value="Unassembled WGS sequence"/>
</dbReference>
<keyword evidence="2" id="KW-1185">Reference proteome</keyword>
<sequence length="42" mass="4837">MVFVKHFSSKNVKKITKINALANVWPINIGDFPRFNGFSLEK</sequence>
<accession>A0A011P525</accession>
<protein>
    <submittedName>
        <fullName evidence="1">Uncharacterized protein</fullName>
    </submittedName>
</protein>
<dbReference type="EMBL" id="JANJ01000007">
    <property type="protein sequence ID" value="EXI61614.1"/>
    <property type="molecule type" value="Genomic_DNA"/>
</dbReference>
<gene>
    <name evidence="1" type="ORF">AK33_10145</name>
</gene>
<organism evidence="1 2">
    <name type="scientific">Mannheimia granulomatis</name>
    <dbReference type="NCBI Taxonomy" id="85402"/>
    <lineage>
        <taxon>Bacteria</taxon>
        <taxon>Pseudomonadati</taxon>
        <taxon>Pseudomonadota</taxon>
        <taxon>Gammaproteobacteria</taxon>
        <taxon>Pasteurellales</taxon>
        <taxon>Pasteurellaceae</taxon>
        <taxon>Mannheimia</taxon>
    </lineage>
</organism>
<comment type="caution">
    <text evidence="1">The sequence shown here is derived from an EMBL/GenBank/DDBJ whole genome shotgun (WGS) entry which is preliminary data.</text>
</comment>
<name>A0A011P525_9PAST</name>
<proteinExistence type="predicted"/>
<dbReference type="PATRIC" id="fig|1450449.3.peg.2021"/>